<dbReference type="RefSeq" id="WP_020891469.1">
    <property type="nucleotide sequence ID" value="NZ_BJYV01000001.1"/>
</dbReference>
<feature type="transmembrane region" description="Helical" evidence="1">
    <location>
        <begin position="200"/>
        <end position="218"/>
    </location>
</feature>
<keyword evidence="1" id="KW-0472">Membrane</keyword>
<keyword evidence="1" id="KW-1133">Transmembrane helix</keyword>
<keyword evidence="1" id="KW-0812">Transmembrane</keyword>
<evidence type="ECO:0000313" key="2">
    <source>
        <dbReference type="EMBL" id="GEO20092.1"/>
    </source>
</evidence>
<feature type="transmembrane region" description="Helical" evidence="1">
    <location>
        <begin position="67"/>
        <end position="86"/>
    </location>
</feature>
<evidence type="ECO:0000313" key="3">
    <source>
        <dbReference type="Proteomes" id="UP000321301"/>
    </source>
</evidence>
<name>A0A512C7B0_9BACT</name>
<sequence>MDLVLQLLFALALLSTIFQISQWKTPGILLVAFAIGLIAYLLYPWTVAQSKEQMNTWMQNPVIMQNLAVIQVMEGLLFIGIDLSILKKYFGQPVNRYLKYASYFPGLFWIAAVLYTQMVSFYFFSGIDFETLAIYFSLGLIACFIAVPITIKSILPEHYLRMELRYILSFGQILGSIIITIFCQGLPYKPQQNNYDLTSFLIVLASAILMVFLGWIWSRLGEQIKNKWKY</sequence>
<comment type="caution">
    <text evidence="2">The sequence shown here is derived from an EMBL/GenBank/DDBJ whole genome shotgun (WGS) entry which is preliminary data.</text>
</comment>
<feature type="transmembrane region" description="Helical" evidence="1">
    <location>
        <begin position="28"/>
        <end position="46"/>
    </location>
</feature>
<gene>
    <name evidence="2" type="ORF">CQA01_06260</name>
</gene>
<proteinExistence type="predicted"/>
<reference evidence="2 3" key="1">
    <citation type="submission" date="2019-07" db="EMBL/GenBank/DDBJ databases">
        <title>Whole genome shotgun sequence of Cyclobacterium qasimii NBRC 106168.</title>
        <authorList>
            <person name="Hosoyama A."/>
            <person name="Uohara A."/>
            <person name="Ohji S."/>
            <person name="Ichikawa N."/>
        </authorList>
    </citation>
    <scope>NUCLEOTIDE SEQUENCE [LARGE SCALE GENOMIC DNA]</scope>
    <source>
        <strain evidence="2 3">NBRC 106168</strain>
    </source>
</reference>
<feature type="transmembrane region" description="Helical" evidence="1">
    <location>
        <begin position="167"/>
        <end position="188"/>
    </location>
</feature>
<dbReference type="Proteomes" id="UP000321301">
    <property type="component" value="Unassembled WGS sequence"/>
</dbReference>
<dbReference type="AlphaFoldDB" id="A0A512C7B0"/>
<protein>
    <submittedName>
        <fullName evidence="2">Uncharacterized protein</fullName>
    </submittedName>
</protein>
<feature type="transmembrane region" description="Helical" evidence="1">
    <location>
        <begin position="132"/>
        <end position="155"/>
    </location>
</feature>
<keyword evidence="3" id="KW-1185">Reference proteome</keyword>
<dbReference type="EMBL" id="BJYV01000001">
    <property type="protein sequence ID" value="GEO20092.1"/>
    <property type="molecule type" value="Genomic_DNA"/>
</dbReference>
<accession>A0A512C7B0</accession>
<feature type="transmembrane region" description="Helical" evidence="1">
    <location>
        <begin position="106"/>
        <end position="125"/>
    </location>
</feature>
<organism evidence="2 3">
    <name type="scientific">Cyclobacterium qasimii</name>
    <dbReference type="NCBI Taxonomy" id="1350429"/>
    <lineage>
        <taxon>Bacteria</taxon>
        <taxon>Pseudomonadati</taxon>
        <taxon>Bacteroidota</taxon>
        <taxon>Cytophagia</taxon>
        <taxon>Cytophagales</taxon>
        <taxon>Cyclobacteriaceae</taxon>
        <taxon>Cyclobacterium</taxon>
    </lineage>
</organism>
<evidence type="ECO:0000256" key="1">
    <source>
        <dbReference type="SAM" id="Phobius"/>
    </source>
</evidence>